<protein>
    <recommendedName>
        <fullName evidence="3">Serine protease</fullName>
    </recommendedName>
</protein>
<dbReference type="Proteomes" id="UP000293925">
    <property type="component" value="Unassembled WGS sequence"/>
</dbReference>
<name>A0A4R0PH71_9SPHI</name>
<accession>A0A4R0PH71</accession>
<comment type="caution">
    <text evidence="1">The sequence shown here is derived from an EMBL/GenBank/DDBJ whole genome shotgun (WGS) entry which is preliminary data.</text>
</comment>
<evidence type="ECO:0000313" key="2">
    <source>
        <dbReference type="Proteomes" id="UP000293925"/>
    </source>
</evidence>
<reference evidence="1 2" key="1">
    <citation type="submission" date="2019-02" db="EMBL/GenBank/DDBJ databases">
        <title>Pedobacter sp. RP-3-21 sp. nov., isolated from Arctic soil.</title>
        <authorList>
            <person name="Dahal R.H."/>
        </authorList>
    </citation>
    <scope>NUCLEOTIDE SEQUENCE [LARGE SCALE GENOMIC DNA]</scope>
    <source>
        <strain evidence="1 2">RP-3-21</strain>
    </source>
</reference>
<evidence type="ECO:0000313" key="1">
    <source>
        <dbReference type="EMBL" id="TCD17617.1"/>
    </source>
</evidence>
<dbReference type="EMBL" id="SJSO01000029">
    <property type="protein sequence ID" value="TCD17617.1"/>
    <property type="molecule type" value="Genomic_DNA"/>
</dbReference>
<gene>
    <name evidence="1" type="ORF">EZ456_22635</name>
</gene>
<keyword evidence="2" id="KW-1185">Reference proteome</keyword>
<sequence>MKPDLDLTSPLIQNIFFEINKQSISALDAKQTVESAVLPVYALLKRKDHQKPKTKLEQIGSGVLIKIKSTYFLFSATHVFFEFDNVALYTGLGKGIEIIGLPGERFSTGKLDSPNANSLDASVYHIQAELPQYLKDVAITMEDVDLSEEIDSSSVFTAVGFRIKSRIPAVILLKPKEKLFLVVNFKKTSIKNFQ</sequence>
<dbReference type="OrthoDB" id="1247050at2"/>
<dbReference type="AlphaFoldDB" id="A0A4R0PH71"/>
<dbReference type="RefSeq" id="WP_131534122.1">
    <property type="nucleotide sequence ID" value="NZ_SJSO01000029.1"/>
</dbReference>
<organism evidence="1 2">
    <name type="scientific">Pedobacter psychrodurus</name>
    <dbReference type="NCBI Taxonomy" id="2530456"/>
    <lineage>
        <taxon>Bacteria</taxon>
        <taxon>Pseudomonadati</taxon>
        <taxon>Bacteroidota</taxon>
        <taxon>Sphingobacteriia</taxon>
        <taxon>Sphingobacteriales</taxon>
        <taxon>Sphingobacteriaceae</taxon>
        <taxon>Pedobacter</taxon>
    </lineage>
</organism>
<evidence type="ECO:0008006" key="3">
    <source>
        <dbReference type="Google" id="ProtNLM"/>
    </source>
</evidence>
<proteinExistence type="predicted"/>